<dbReference type="Pfam" id="PF00673">
    <property type="entry name" value="Ribosomal_L5_C"/>
    <property type="match status" value="1"/>
</dbReference>
<evidence type="ECO:0000256" key="7">
    <source>
        <dbReference type="HAMAP-Rule" id="MF_01333"/>
    </source>
</evidence>
<dbReference type="InterPro" id="IPR002132">
    <property type="entry name" value="Ribosomal_uL5"/>
</dbReference>
<dbReference type="EMBL" id="KT006977">
    <property type="protein sequence ID" value="AKQ01768.1"/>
    <property type="molecule type" value="Genomic_DNA"/>
</dbReference>
<keyword evidence="4 7" id="KW-0694">RNA-binding</keyword>
<dbReference type="InterPro" id="IPR031309">
    <property type="entry name" value="Ribosomal_uL5_C"/>
</dbReference>
<dbReference type="InterPro" id="IPR031310">
    <property type="entry name" value="Ribosomal_uL5_N"/>
</dbReference>
<dbReference type="InterPro" id="IPR022803">
    <property type="entry name" value="Ribosomal_uL5_dom_sf"/>
</dbReference>
<evidence type="ECO:0000313" key="11">
    <source>
        <dbReference type="EMBL" id="AKQ01768.1"/>
    </source>
</evidence>
<keyword evidence="5 7" id="KW-0689">Ribosomal protein</keyword>
<evidence type="ECO:0000256" key="2">
    <source>
        <dbReference type="ARBA" id="ARBA00022555"/>
    </source>
</evidence>
<organism evidence="11">
    <name type="scientific">uncultured euryarchaeote Rifle_16ft_4_minimus_25120</name>
    <dbReference type="NCBI Taxonomy" id="1665191"/>
    <lineage>
        <taxon>Archaea</taxon>
        <taxon>Methanobacteriati</taxon>
        <taxon>Methanobacteriota</taxon>
        <taxon>environmental samples</taxon>
    </lineage>
</organism>
<dbReference type="AlphaFoldDB" id="A0A0H4T2A2"/>
<dbReference type="GO" id="GO:1990904">
    <property type="term" value="C:ribonucleoprotein complex"/>
    <property type="evidence" value="ECO:0007669"/>
    <property type="project" value="UniProtKB-KW"/>
</dbReference>
<evidence type="ECO:0000256" key="5">
    <source>
        <dbReference type="ARBA" id="ARBA00022980"/>
    </source>
</evidence>
<dbReference type="HAMAP" id="MF_01333_A">
    <property type="entry name" value="Ribosomal_uL5_A"/>
    <property type="match status" value="1"/>
</dbReference>
<keyword evidence="2 7" id="KW-0820">tRNA-binding</keyword>
<dbReference type="GO" id="GO:0019843">
    <property type="term" value="F:rRNA binding"/>
    <property type="evidence" value="ECO:0007669"/>
    <property type="project" value="UniProtKB-UniRule"/>
</dbReference>
<dbReference type="InterPro" id="IPR057266">
    <property type="entry name" value="Ribosomal_uL5_euk/arc-type"/>
</dbReference>
<dbReference type="Pfam" id="PF00281">
    <property type="entry name" value="Ribosomal_L5"/>
    <property type="match status" value="1"/>
</dbReference>
<dbReference type="PANTHER" id="PTHR11994">
    <property type="entry name" value="60S RIBOSOMAL PROTEIN L11-RELATED"/>
    <property type="match status" value="1"/>
</dbReference>
<feature type="domain" description="Large ribosomal subunit protein uL5 C-terminal" evidence="10">
    <location>
        <begin position="59"/>
        <end position="158"/>
    </location>
</feature>
<name>A0A0H4T2A2_9EURY</name>
<keyword evidence="6 7" id="KW-0687">Ribonucleoprotein</keyword>
<accession>A0A0H4T2A2</accession>
<evidence type="ECO:0000256" key="3">
    <source>
        <dbReference type="ARBA" id="ARBA00022730"/>
    </source>
</evidence>
<comment type="similarity">
    <text evidence="1 7 8">Belongs to the universal ribosomal protein uL5 family.</text>
</comment>
<sequence length="169" mass="19181">MAGMREIRVEKVVVNIGVGEAGEKLLKAQKVLEVVTKQKSIQTLSHSAVRDWGVRQNMPIGTCVTLRGNAAEAFLKEALAIRNNRLPSYSFDPRGNFSFGIQDYTDFPGMKYDPEIGVFGMDVSVSLMRPGWRVARRTFRGRPIPKRHRIMKDEGMQFLKDHFQVEVVE</sequence>
<dbReference type="GO" id="GO:0000049">
    <property type="term" value="F:tRNA binding"/>
    <property type="evidence" value="ECO:0007669"/>
    <property type="project" value="UniProtKB-UniRule"/>
</dbReference>
<comment type="function">
    <text evidence="7">This is 1 of the proteins that bind and probably mediate the attachment of the 5S RNA into the large ribosomal subunit, where it forms part of the central protuberance. In the 70S ribosome it contacts protein S13 of the 30S subunit (bridge B1b), connecting the 2 subunits; this bridge is implicated in subunit movement. May contact the P site tRNA; the 5S rRNA and some of its associated proteins might help stabilize positioning of ribosome-bound tRNAs.</text>
</comment>
<evidence type="ECO:0000259" key="10">
    <source>
        <dbReference type="Pfam" id="PF00673"/>
    </source>
</evidence>
<dbReference type="InterPro" id="IPR022804">
    <property type="entry name" value="Ribosomal_uL5_arc"/>
</dbReference>
<evidence type="ECO:0000256" key="8">
    <source>
        <dbReference type="RuleBase" id="RU003930"/>
    </source>
</evidence>
<protein>
    <recommendedName>
        <fullName evidence="7">Large ribosomal subunit protein uL5</fullName>
    </recommendedName>
</protein>
<dbReference type="Gene3D" id="3.30.1440.10">
    <property type="match status" value="1"/>
</dbReference>
<proteinExistence type="inferred from homology"/>
<dbReference type="GO" id="GO:0003735">
    <property type="term" value="F:structural constituent of ribosome"/>
    <property type="evidence" value="ECO:0007669"/>
    <property type="project" value="InterPro"/>
</dbReference>
<evidence type="ECO:0000256" key="1">
    <source>
        <dbReference type="ARBA" id="ARBA00008553"/>
    </source>
</evidence>
<dbReference type="PIRSF" id="PIRSF002161">
    <property type="entry name" value="Ribosomal_L5"/>
    <property type="match status" value="1"/>
</dbReference>
<evidence type="ECO:0000256" key="6">
    <source>
        <dbReference type="ARBA" id="ARBA00023274"/>
    </source>
</evidence>
<evidence type="ECO:0000259" key="9">
    <source>
        <dbReference type="Pfam" id="PF00281"/>
    </source>
</evidence>
<reference evidence="11" key="1">
    <citation type="journal article" date="2015" name="ISME J.">
        <title>Aquifer environment selects for microbial species cohorts in sediment and groundwater.</title>
        <authorList>
            <person name="Hug L.A."/>
            <person name="Thomas B.C."/>
            <person name="Brown C.T."/>
            <person name="Frischkorn K.R."/>
            <person name="Williams K.H."/>
            <person name="Tringe S.G."/>
            <person name="Banfield J.F."/>
        </authorList>
    </citation>
    <scope>NUCLEOTIDE SEQUENCE</scope>
</reference>
<dbReference type="FunFam" id="3.30.1440.10:FF:000002">
    <property type="entry name" value="60S ribosomal protein L11"/>
    <property type="match status" value="1"/>
</dbReference>
<evidence type="ECO:0000256" key="4">
    <source>
        <dbReference type="ARBA" id="ARBA00022884"/>
    </source>
</evidence>
<dbReference type="GO" id="GO:0006412">
    <property type="term" value="P:translation"/>
    <property type="evidence" value="ECO:0007669"/>
    <property type="project" value="UniProtKB-UniRule"/>
</dbReference>
<dbReference type="SUPFAM" id="SSF55282">
    <property type="entry name" value="RL5-like"/>
    <property type="match status" value="1"/>
</dbReference>
<comment type="subunit">
    <text evidence="7">Part of the 50S ribosomal subunit; contacts the 5S rRNA and probably tRNA. Forms a bridge to the 30S subunit in the 70S ribosome.</text>
</comment>
<dbReference type="GO" id="GO:0005840">
    <property type="term" value="C:ribosome"/>
    <property type="evidence" value="ECO:0007669"/>
    <property type="project" value="UniProtKB-KW"/>
</dbReference>
<keyword evidence="3 7" id="KW-0699">rRNA-binding</keyword>
<dbReference type="NCBIfam" id="NF003258">
    <property type="entry name" value="PRK04219.1"/>
    <property type="match status" value="1"/>
</dbReference>
<feature type="domain" description="Large ribosomal subunit protein uL5 N-terminal" evidence="9">
    <location>
        <begin position="4"/>
        <end position="55"/>
    </location>
</feature>
<gene>
    <name evidence="7" type="primary">rpl5</name>
</gene>